<evidence type="ECO:0000313" key="1">
    <source>
        <dbReference type="EMBL" id="GFQ99607.1"/>
    </source>
</evidence>
<reference evidence="1" key="1">
    <citation type="submission" date="2020-07" db="EMBL/GenBank/DDBJ databases">
        <title>Multicomponent nature underlies the extraordinary mechanical properties of spider dragline silk.</title>
        <authorList>
            <person name="Kono N."/>
            <person name="Nakamura H."/>
            <person name="Mori M."/>
            <person name="Yoshida Y."/>
            <person name="Ohtoshi R."/>
            <person name="Malay A.D."/>
            <person name="Moran D.A.P."/>
            <person name="Tomita M."/>
            <person name="Numata K."/>
            <person name="Arakawa K."/>
        </authorList>
    </citation>
    <scope>NUCLEOTIDE SEQUENCE</scope>
</reference>
<protein>
    <submittedName>
        <fullName evidence="1">Uncharacterized protein</fullName>
    </submittedName>
</protein>
<dbReference type="OrthoDB" id="8195432at2759"/>
<name>A0A8X6GA20_TRICU</name>
<dbReference type="EMBL" id="BMAO01025026">
    <property type="protein sequence ID" value="GFQ99607.1"/>
    <property type="molecule type" value="Genomic_DNA"/>
</dbReference>
<evidence type="ECO:0000313" key="2">
    <source>
        <dbReference type="Proteomes" id="UP000887116"/>
    </source>
</evidence>
<keyword evidence="2" id="KW-1185">Reference proteome</keyword>
<sequence length="293" mass="33069">MITLDFDAAGEDILKVRDSLLAPWQKLYTIRSIILPRLDFACRNAHVHKSQTESLDKTVISIAKCQPPPPLISDLVLRKKSGDTVIVHFTVAFEDRYDSLVTTRNAKVTKYQPTLEYLRATGQPVFLDAIFVDSLGSWDPTNDSVLLRLGISRIYFNLMLRLICSDVIRYAAGLPWSPSLLLCYGTDSTLLHLAPVPFSVLLSRQPSSWDHLAVFRFRYLSRPAQLPACVSSILLLTVRPSTLVFGSLAASACLPLSRVLHVFCFKFFRNLYEHFELFSGLIQDLLLCRGMLF</sequence>
<comment type="caution">
    <text evidence="1">The sequence shown here is derived from an EMBL/GenBank/DDBJ whole genome shotgun (WGS) entry which is preliminary data.</text>
</comment>
<dbReference type="AlphaFoldDB" id="A0A8X6GA20"/>
<gene>
    <name evidence="1" type="ORF">TNCT_132881</name>
</gene>
<dbReference type="Proteomes" id="UP000887116">
    <property type="component" value="Unassembled WGS sequence"/>
</dbReference>
<organism evidence="1 2">
    <name type="scientific">Trichonephila clavata</name>
    <name type="common">Joro spider</name>
    <name type="synonym">Nephila clavata</name>
    <dbReference type="NCBI Taxonomy" id="2740835"/>
    <lineage>
        <taxon>Eukaryota</taxon>
        <taxon>Metazoa</taxon>
        <taxon>Ecdysozoa</taxon>
        <taxon>Arthropoda</taxon>
        <taxon>Chelicerata</taxon>
        <taxon>Arachnida</taxon>
        <taxon>Araneae</taxon>
        <taxon>Araneomorphae</taxon>
        <taxon>Entelegynae</taxon>
        <taxon>Araneoidea</taxon>
        <taxon>Nephilidae</taxon>
        <taxon>Trichonephila</taxon>
    </lineage>
</organism>
<proteinExistence type="predicted"/>
<accession>A0A8X6GA20</accession>